<sequence>METMNHLSEEPNHALTHMDSTSTSLADETADGAPSDQRAAYVPQFSASSALILSRIRSINAERKPGASNEDLQSRTSSSCNDEMLVSAISSTVALPNDAATHDDCSAAGVHQRHIAAVSSKLKRKGSPNSEIPDFTQNTIFFPPVKTPSAFTTTPQLPQPLTLVKDESPSDPRLPESGSGCRLWEQGTIEVSQEQKLSPVADRVVSEKSELWGFHAGEASDAARTQYFMQKQRTDLLKVLSFCDQLQPQLLVDIMVSVSKKHPDLPMFDSADWQKSLNNSLESHTESIKAVARPMGTSRHGHTVVNSKARQRQKNAKRALRRLILAQNDDDARPAEEEGENEDEEGEAEEDALPPAWPKAGGGLYSKLPLETEDRTFLTDDNDDESFSQFMVDKAGKAIMVSICA</sequence>
<feature type="compositionally biased region" description="Basic residues" evidence="1">
    <location>
        <begin position="309"/>
        <end position="321"/>
    </location>
</feature>
<comment type="caution">
    <text evidence="2">The sequence shown here is derived from an EMBL/GenBank/DDBJ whole genome shotgun (WGS) entry which is preliminary data.</text>
</comment>
<dbReference type="OrthoDB" id="5863171at2759"/>
<keyword evidence="3" id="KW-1185">Reference proteome</keyword>
<feature type="compositionally biased region" description="Low complexity" evidence="1">
    <location>
        <begin position="152"/>
        <end position="163"/>
    </location>
</feature>
<organism evidence="2 3">
    <name type="scientific">Claviceps pusilla</name>
    <dbReference type="NCBI Taxonomy" id="123648"/>
    <lineage>
        <taxon>Eukaryota</taxon>
        <taxon>Fungi</taxon>
        <taxon>Dikarya</taxon>
        <taxon>Ascomycota</taxon>
        <taxon>Pezizomycotina</taxon>
        <taxon>Sordariomycetes</taxon>
        <taxon>Hypocreomycetidae</taxon>
        <taxon>Hypocreales</taxon>
        <taxon>Clavicipitaceae</taxon>
        <taxon>Claviceps</taxon>
    </lineage>
</organism>
<feature type="region of interest" description="Disordered" evidence="1">
    <location>
        <begin position="295"/>
        <end position="368"/>
    </location>
</feature>
<evidence type="ECO:0000256" key="1">
    <source>
        <dbReference type="SAM" id="MobiDB-lite"/>
    </source>
</evidence>
<dbReference type="EMBL" id="SRPW01000768">
    <property type="protein sequence ID" value="KAG6012228.1"/>
    <property type="molecule type" value="Genomic_DNA"/>
</dbReference>
<name>A0A9P7NBP1_9HYPO</name>
<protein>
    <submittedName>
        <fullName evidence="2">Uncharacterized protein</fullName>
    </submittedName>
</protein>
<gene>
    <name evidence="2" type="ORF">E4U43_007892</name>
</gene>
<reference evidence="2" key="1">
    <citation type="journal article" date="2020" name="bioRxiv">
        <title>Whole genome comparisons of ergot fungi reveals the divergence and evolution of species within the genus Claviceps are the result of varying mechanisms driving genome evolution and host range expansion.</title>
        <authorList>
            <person name="Wyka S.A."/>
            <person name="Mondo S.J."/>
            <person name="Liu M."/>
            <person name="Dettman J."/>
            <person name="Nalam V."/>
            <person name="Broders K.D."/>
        </authorList>
    </citation>
    <scope>NUCLEOTIDE SEQUENCE</scope>
    <source>
        <strain evidence="2">CCC 602</strain>
    </source>
</reference>
<feature type="compositionally biased region" description="Basic and acidic residues" evidence="1">
    <location>
        <begin position="164"/>
        <end position="174"/>
    </location>
</feature>
<dbReference type="Proteomes" id="UP000748025">
    <property type="component" value="Unassembled WGS sequence"/>
</dbReference>
<dbReference type="AlphaFoldDB" id="A0A9P7NBP1"/>
<proteinExistence type="predicted"/>
<accession>A0A9P7NBP1</accession>
<evidence type="ECO:0000313" key="2">
    <source>
        <dbReference type="EMBL" id="KAG6012228.1"/>
    </source>
</evidence>
<evidence type="ECO:0000313" key="3">
    <source>
        <dbReference type="Proteomes" id="UP000748025"/>
    </source>
</evidence>
<feature type="compositionally biased region" description="Acidic residues" evidence="1">
    <location>
        <begin position="337"/>
        <end position="352"/>
    </location>
</feature>
<feature type="region of interest" description="Disordered" evidence="1">
    <location>
        <begin position="152"/>
        <end position="180"/>
    </location>
</feature>
<feature type="region of interest" description="Disordered" evidence="1">
    <location>
        <begin position="1"/>
        <end position="41"/>
    </location>
</feature>